<feature type="transmembrane region" description="Helical" evidence="5">
    <location>
        <begin position="102"/>
        <end position="122"/>
    </location>
</feature>
<evidence type="ECO:0000256" key="4">
    <source>
        <dbReference type="ARBA" id="ARBA00023136"/>
    </source>
</evidence>
<dbReference type="InterPro" id="IPR004837">
    <property type="entry name" value="NaCa_Exmemb"/>
</dbReference>
<evidence type="ECO:0000313" key="7">
    <source>
        <dbReference type="EMBL" id="KPL75818.1"/>
    </source>
</evidence>
<evidence type="ECO:0000256" key="1">
    <source>
        <dbReference type="ARBA" id="ARBA00004141"/>
    </source>
</evidence>
<dbReference type="RefSeq" id="WP_061918102.1">
    <property type="nucleotide sequence ID" value="NZ_DF967971.1"/>
</dbReference>
<feature type="transmembrane region" description="Helical" evidence="5">
    <location>
        <begin position="242"/>
        <end position="261"/>
    </location>
</feature>
<dbReference type="InterPro" id="IPR004481">
    <property type="entry name" value="K/Na/Ca-exchanger"/>
</dbReference>
<dbReference type="OrthoDB" id="9794225at2"/>
<keyword evidence="8" id="KW-1185">Reference proteome</keyword>
<evidence type="ECO:0000313" key="8">
    <source>
        <dbReference type="Proteomes" id="UP000050514"/>
    </source>
</evidence>
<evidence type="ECO:0000256" key="2">
    <source>
        <dbReference type="ARBA" id="ARBA00022692"/>
    </source>
</evidence>
<dbReference type="GO" id="GO:0008273">
    <property type="term" value="F:calcium, potassium:sodium antiporter activity"/>
    <property type="evidence" value="ECO:0007669"/>
    <property type="project" value="TreeGrafter"/>
</dbReference>
<dbReference type="AlphaFoldDB" id="A0A0N8GMN8"/>
<feature type="transmembrane region" description="Helical" evidence="5">
    <location>
        <begin position="170"/>
        <end position="192"/>
    </location>
</feature>
<feature type="domain" description="Sodium/calcium exchanger membrane region" evidence="6">
    <location>
        <begin position="173"/>
        <end position="320"/>
    </location>
</feature>
<comment type="caution">
    <text evidence="7">The sequence shown here is derived from an EMBL/GenBank/DDBJ whole genome shotgun (WGS) entry which is preliminary data.</text>
</comment>
<evidence type="ECO:0000259" key="6">
    <source>
        <dbReference type="Pfam" id="PF01699"/>
    </source>
</evidence>
<dbReference type="Gene3D" id="1.20.1420.30">
    <property type="entry name" value="NCX, central ion-binding region"/>
    <property type="match status" value="2"/>
</dbReference>
<dbReference type="GO" id="GO:0006874">
    <property type="term" value="P:intracellular calcium ion homeostasis"/>
    <property type="evidence" value="ECO:0007669"/>
    <property type="project" value="TreeGrafter"/>
</dbReference>
<proteinExistence type="predicted"/>
<dbReference type="Pfam" id="PF01699">
    <property type="entry name" value="Na_Ca_ex"/>
    <property type="match status" value="2"/>
</dbReference>
<reference evidence="7 8" key="1">
    <citation type="submission" date="2015-07" db="EMBL/GenBank/DDBJ databases">
        <title>Draft genome of Bellilinea caldifistulae DSM 17877.</title>
        <authorList>
            <person name="Hemp J."/>
            <person name="Ward L.M."/>
            <person name="Pace L.A."/>
            <person name="Fischer W.W."/>
        </authorList>
    </citation>
    <scope>NUCLEOTIDE SEQUENCE [LARGE SCALE GENOMIC DNA]</scope>
    <source>
        <strain evidence="7 8">GOMI-1</strain>
    </source>
</reference>
<accession>A0A0N8GMN8</accession>
<dbReference type="STRING" id="360411.AC812_07495"/>
<keyword evidence="3 5" id="KW-1133">Transmembrane helix</keyword>
<dbReference type="PANTHER" id="PTHR10846:SF8">
    <property type="entry name" value="INNER MEMBRANE PROTEIN YRBG"/>
    <property type="match status" value="1"/>
</dbReference>
<comment type="subcellular location">
    <subcellularLocation>
        <location evidence="1">Membrane</location>
        <topology evidence="1">Multi-pass membrane protein</topology>
    </subcellularLocation>
</comment>
<feature type="transmembrane region" description="Helical" evidence="5">
    <location>
        <begin position="207"/>
        <end position="230"/>
    </location>
</feature>
<feature type="domain" description="Sodium/calcium exchanger membrane region" evidence="6">
    <location>
        <begin position="3"/>
        <end position="146"/>
    </location>
</feature>
<feature type="transmembrane region" description="Helical" evidence="5">
    <location>
        <begin position="302"/>
        <end position="322"/>
    </location>
</feature>
<feature type="transmembrane region" description="Helical" evidence="5">
    <location>
        <begin position="128"/>
        <end position="149"/>
    </location>
</feature>
<feature type="transmembrane region" description="Helical" evidence="5">
    <location>
        <begin position="273"/>
        <end position="290"/>
    </location>
</feature>
<dbReference type="PANTHER" id="PTHR10846">
    <property type="entry name" value="SODIUM/POTASSIUM/CALCIUM EXCHANGER"/>
    <property type="match status" value="1"/>
</dbReference>
<feature type="transmembrane region" description="Helical" evidence="5">
    <location>
        <begin position="71"/>
        <end position="90"/>
    </location>
</feature>
<evidence type="ECO:0000256" key="5">
    <source>
        <dbReference type="SAM" id="Phobius"/>
    </source>
</evidence>
<keyword evidence="2 5" id="KW-0812">Transmembrane</keyword>
<dbReference type="EMBL" id="LGHJ01000013">
    <property type="protein sequence ID" value="KPL75818.1"/>
    <property type="molecule type" value="Genomic_DNA"/>
</dbReference>
<dbReference type="InterPro" id="IPR044880">
    <property type="entry name" value="NCX_ion-bd_dom_sf"/>
</dbReference>
<dbReference type="Proteomes" id="UP000050514">
    <property type="component" value="Unassembled WGS sequence"/>
</dbReference>
<protein>
    <recommendedName>
        <fullName evidence="6">Sodium/calcium exchanger membrane region domain-containing protein</fullName>
    </recommendedName>
</protein>
<feature type="transmembrane region" description="Helical" evidence="5">
    <location>
        <begin position="6"/>
        <end position="24"/>
    </location>
</feature>
<name>A0A0N8GMN8_9CHLR</name>
<sequence>MIWIEFIISAALVVLAAVKLAEYGDIIAIRTGLGRAFIGVILMASATSLPEFLTAINSIRLGIPDLSGGNIFGANMYNMLLLAFISILGWRERALRVVVRRHGLTGGGAILMILLATFFVYVNLDIKIGWVGVDSLLLIASYLILVRLLRTSTTISEEERNEDDEGLPPLKTALLWFGGAALVLVLVMPWLVRVANDIANLTGLGEGFVGVALLAFVSTMPELVATIAAVRMKVYDLAIGNLFGSNMFNMFALGLVDFLFTKGRFIGSISPEFVLVGFLGLIMNTMALIGNQSIIRRRALAFLELDAAVLILTFILGMMLIYQRGLGI</sequence>
<evidence type="ECO:0000256" key="3">
    <source>
        <dbReference type="ARBA" id="ARBA00022989"/>
    </source>
</evidence>
<feature type="transmembrane region" description="Helical" evidence="5">
    <location>
        <begin position="36"/>
        <end position="59"/>
    </location>
</feature>
<gene>
    <name evidence="7" type="ORF">AC812_07495</name>
</gene>
<dbReference type="GO" id="GO:0005886">
    <property type="term" value="C:plasma membrane"/>
    <property type="evidence" value="ECO:0007669"/>
    <property type="project" value="TreeGrafter"/>
</dbReference>
<organism evidence="7 8">
    <name type="scientific">Bellilinea caldifistulae</name>
    <dbReference type="NCBI Taxonomy" id="360411"/>
    <lineage>
        <taxon>Bacteria</taxon>
        <taxon>Bacillati</taxon>
        <taxon>Chloroflexota</taxon>
        <taxon>Anaerolineae</taxon>
        <taxon>Anaerolineales</taxon>
        <taxon>Anaerolineaceae</taxon>
        <taxon>Bellilinea</taxon>
    </lineage>
</organism>
<keyword evidence="4 5" id="KW-0472">Membrane</keyword>
<dbReference type="GO" id="GO:0005262">
    <property type="term" value="F:calcium channel activity"/>
    <property type="evidence" value="ECO:0007669"/>
    <property type="project" value="TreeGrafter"/>
</dbReference>